<accession>A0A1H4GMS7</accession>
<dbReference type="PANTHER" id="PTHR43463">
    <property type="entry name" value="NICOTINATE-NUCLEOTIDE--DIMETHYLBENZIMIDAZOLE PHOSPHORIBOSYLTRANSFERASE"/>
    <property type="match status" value="1"/>
</dbReference>
<comment type="catalytic activity">
    <reaction evidence="9 10">
        <text>5,6-dimethylbenzimidazole + nicotinate beta-D-ribonucleotide = alpha-ribazole 5'-phosphate + nicotinate + H(+)</text>
        <dbReference type="Rhea" id="RHEA:11196"/>
        <dbReference type="ChEBI" id="CHEBI:15378"/>
        <dbReference type="ChEBI" id="CHEBI:15890"/>
        <dbReference type="ChEBI" id="CHEBI:32544"/>
        <dbReference type="ChEBI" id="CHEBI:57502"/>
        <dbReference type="ChEBI" id="CHEBI:57918"/>
        <dbReference type="EC" id="2.4.2.21"/>
    </reaction>
</comment>
<dbReference type="InterPro" id="IPR036087">
    <property type="entry name" value="Nict_dMeBzImd_PRibTrfase_sf"/>
</dbReference>
<dbReference type="RefSeq" id="WP_091827706.1">
    <property type="nucleotide sequence ID" value="NZ_FNRJ01000018.1"/>
</dbReference>
<keyword evidence="12" id="KW-1185">Reference proteome</keyword>
<keyword evidence="5 10" id="KW-0169">Cobalamin biosynthesis</keyword>
<evidence type="ECO:0000256" key="1">
    <source>
        <dbReference type="ARBA" id="ARBA00005049"/>
    </source>
</evidence>
<evidence type="ECO:0000313" key="12">
    <source>
        <dbReference type="Proteomes" id="UP000242469"/>
    </source>
</evidence>
<dbReference type="InterPro" id="IPR017846">
    <property type="entry name" value="Nict_dMeBzImd_PRibTrfase_bact"/>
</dbReference>
<dbReference type="UniPathway" id="UPA00061">
    <property type="reaction ID" value="UER00516"/>
</dbReference>
<organism evidence="11 12">
    <name type="scientific">Marinobacterium iners DSM 11526</name>
    <dbReference type="NCBI Taxonomy" id="1122198"/>
    <lineage>
        <taxon>Bacteria</taxon>
        <taxon>Pseudomonadati</taxon>
        <taxon>Pseudomonadota</taxon>
        <taxon>Gammaproteobacteria</taxon>
        <taxon>Oceanospirillales</taxon>
        <taxon>Oceanospirillaceae</taxon>
        <taxon>Marinobacterium</taxon>
    </lineage>
</organism>
<evidence type="ECO:0000256" key="6">
    <source>
        <dbReference type="ARBA" id="ARBA00022676"/>
    </source>
</evidence>
<dbReference type="Gene3D" id="1.10.1610.10">
    <property type="match status" value="1"/>
</dbReference>
<comment type="function">
    <text evidence="10">Catalyzes the synthesis of alpha-ribazole-5'-phosphate from nicotinate mononucleotide (NAMN) and 5,6-dimethylbenzimidazole (DMB).</text>
</comment>
<keyword evidence="7 10" id="KW-0808">Transferase</keyword>
<comment type="similarity">
    <text evidence="2 10">Belongs to the CobT family.</text>
</comment>
<feature type="active site" description="Proton acceptor" evidence="10">
    <location>
        <position position="315"/>
    </location>
</feature>
<comment type="pathway">
    <text evidence="1 10">Nucleoside biosynthesis; alpha-ribazole biosynthesis; alpha-ribazole from 5,6-dimethylbenzimidazole: step 1/2.</text>
</comment>
<dbReference type="Gene3D" id="3.40.50.10210">
    <property type="match status" value="1"/>
</dbReference>
<dbReference type="NCBIfam" id="NF000996">
    <property type="entry name" value="PRK00105.1"/>
    <property type="match status" value="1"/>
</dbReference>
<dbReference type="Proteomes" id="UP000242469">
    <property type="component" value="Unassembled WGS sequence"/>
</dbReference>
<dbReference type="InterPro" id="IPR003200">
    <property type="entry name" value="Nict_dMeBzImd_PRibTrfase"/>
</dbReference>
<dbReference type="NCBIfam" id="TIGR03160">
    <property type="entry name" value="cobT_DBIPRT"/>
    <property type="match status" value="1"/>
</dbReference>
<evidence type="ECO:0000313" key="11">
    <source>
        <dbReference type="EMBL" id="SEB10959.1"/>
    </source>
</evidence>
<dbReference type="PANTHER" id="PTHR43463:SF1">
    <property type="entry name" value="NICOTINATE-NUCLEOTIDE--DIMETHYLBENZIMIDAZOLE PHOSPHORIBOSYLTRANSFERASE"/>
    <property type="match status" value="1"/>
</dbReference>
<evidence type="ECO:0000256" key="10">
    <source>
        <dbReference type="HAMAP-Rule" id="MF_00230"/>
    </source>
</evidence>
<evidence type="ECO:0000256" key="4">
    <source>
        <dbReference type="ARBA" id="ARBA00015486"/>
    </source>
</evidence>
<dbReference type="Pfam" id="PF02277">
    <property type="entry name" value="DBI_PRT"/>
    <property type="match status" value="1"/>
</dbReference>
<dbReference type="InterPro" id="IPR023195">
    <property type="entry name" value="Nict_dMeBzImd_PRibTrfase_N"/>
</dbReference>
<dbReference type="EC" id="2.4.2.21" evidence="3 10"/>
<dbReference type="OrthoDB" id="9781491at2"/>
<dbReference type="HAMAP" id="MF_00230">
    <property type="entry name" value="CobT"/>
    <property type="match status" value="1"/>
</dbReference>
<evidence type="ECO:0000256" key="5">
    <source>
        <dbReference type="ARBA" id="ARBA00022573"/>
    </source>
</evidence>
<proteinExistence type="inferred from homology"/>
<evidence type="ECO:0000256" key="7">
    <source>
        <dbReference type="ARBA" id="ARBA00022679"/>
    </source>
</evidence>
<dbReference type="GO" id="GO:0009236">
    <property type="term" value="P:cobalamin biosynthetic process"/>
    <property type="evidence" value="ECO:0007669"/>
    <property type="project" value="UniProtKB-UniRule"/>
</dbReference>
<dbReference type="GO" id="GO:0008939">
    <property type="term" value="F:nicotinate-nucleotide-dimethylbenzimidazole phosphoribosyltransferase activity"/>
    <property type="evidence" value="ECO:0007669"/>
    <property type="project" value="UniProtKB-UniRule"/>
</dbReference>
<dbReference type="FunFam" id="3.40.50.10210:FF:000001">
    <property type="entry name" value="Nicotinate-nucleotide--dimethylbenzimidazole phosphoribosyltransferase"/>
    <property type="match status" value="1"/>
</dbReference>
<protein>
    <recommendedName>
        <fullName evidence="4 10">Nicotinate-nucleotide--dimethylbenzimidazole phosphoribosyltransferase</fullName>
        <shortName evidence="10">NN:DBI PRT</shortName>
        <ecNumber evidence="3 10">2.4.2.21</ecNumber>
    </recommendedName>
    <alternativeName>
        <fullName evidence="8 10">N(1)-alpha-phosphoribosyltransferase</fullName>
    </alternativeName>
</protein>
<dbReference type="EMBL" id="FNRJ01000018">
    <property type="protein sequence ID" value="SEB10959.1"/>
    <property type="molecule type" value="Genomic_DNA"/>
</dbReference>
<name>A0A1H4GMS7_9GAMM</name>
<evidence type="ECO:0000256" key="3">
    <source>
        <dbReference type="ARBA" id="ARBA00011991"/>
    </source>
</evidence>
<evidence type="ECO:0000256" key="2">
    <source>
        <dbReference type="ARBA" id="ARBA00007110"/>
    </source>
</evidence>
<keyword evidence="6 10" id="KW-0328">Glycosyltransferase</keyword>
<sequence>MSWIIHATKPIDTQAVAAAQARQQQLTKPAGSLGQLEQLAIRLAGMQGKACPQLQRISIAVFAADHGVAVEGVSAYPQAVTAEMIRNFSRGGAAISVAARVLEAELRVWNLGTVVELEPLPAVESRVIAAQSGNLLHEPAMTAVQLQQALAAGREAVLHTPAELFIGGEMGIGNTTAATALAAALLEKPVAELVGPGTGLDSMGMSHKCRIIEQALLRHGRNNGDTQEPMALLASLGGFEIAALTGAYVACAQEGLAALVDGFICTVAALLACRINPAVADWLIFSHHSAEPGYRHLRPALPSPPLLDLGLRLGEGSGAAAAVPLLRMSCELHAGMATFAEAAVSEKPS</sequence>
<dbReference type="SUPFAM" id="SSF52733">
    <property type="entry name" value="Nicotinate mononucleotide:5,6-dimethylbenzimidazole phosphoribosyltransferase (CobT)"/>
    <property type="match status" value="1"/>
</dbReference>
<reference evidence="12" key="1">
    <citation type="submission" date="2016-10" db="EMBL/GenBank/DDBJ databases">
        <authorList>
            <person name="Varghese N."/>
            <person name="Submissions S."/>
        </authorList>
    </citation>
    <scope>NUCLEOTIDE SEQUENCE [LARGE SCALE GENOMIC DNA]</scope>
    <source>
        <strain evidence="12">DSM 11526</strain>
    </source>
</reference>
<evidence type="ECO:0000256" key="8">
    <source>
        <dbReference type="ARBA" id="ARBA00030686"/>
    </source>
</evidence>
<dbReference type="AlphaFoldDB" id="A0A1H4GMS7"/>
<evidence type="ECO:0000256" key="9">
    <source>
        <dbReference type="ARBA" id="ARBA00047340"/>
    </source>
</evidence>
<dbReference type="CDD" id="cd02439">
    <property type="entry name" value="DMB-PRT_CobT"/>
    <property type="match status" value="1"/>
</dbReference>
<gene>
    <name evidence="10" type="primary">cobT</name>
    <name evidence="11" type="ORF">SAMN02745729_11833</name>
</gene>
<dbReference type="STRING" id="1122198.SAMN02745729_11833"/>